<feature type="compositionally biased region" description="Acidic residues" evidence="1">
    <location>
        <begin position="66"/>
        <end position="78"/>
    </location>
</feature>
<dbReference type="AlphaFoldDB" id="A0AAW8EV87"/>
<gene>
    <name evidence="3" type="ORF">QFZ53_001015</name>
</gene>
<evidence type="ECO:0000256" key="2">
    <source>
        <dbReference type="SAM" id="Phobius"/>
    </source>
</evidence>
<organism evidence="3 4">
    <name type="scientific">Microbacterium natoriense</name>
    <dbReference type="NCBI Taxonomy" id="284570"/>
    <lineage>
        <taxon>Bacteria</taxon>
        <taxon>Bacillati</taxon>
        <taxon>Actinomycetota</taxon>
        <taxon>Actinomycetes</taxon>
        <taxon>Micrococcales</taxon>
        <taxon>Microbacteriaceae</taxon>
        <taxon>Microbacterium</taxon>
    </lineage>
</organism>
<comment type="caution">
    <text evidence="3">The sequence shown here is derived from an EMBL/GenBank/DDBJ whole genome shotgun (WGS) entry which is preliminary data.</text>
</comment>
<reference evidence="3 4" key="1">
    <citation type="submission" date="2023-07" db="EMBL/GenBank/DDBJ databases">
        <title>Comparative genomics of wheat-associated soil bacteria to identify genetic determinants of phenazine resistance.</title>
        <authorList>
            <person name="Mouncey N."/>
        </authorList>
    </citation>
    <scope>NUCLEOTIDE SEQUENCE [LARGE SCALE GENOMIC DNA]</scope>
    <source>
        <strain evidence="3 4">W4I9-1</strain>
    </source>
</reference>
<keyword evidence="2" id="KW-0472">Membrane</keyword>
<proteinExistence type="predicted"/>
<feature type="compositionally biased region" description="Basic and acidic residues" evidence="1">
    <location>
        <begin position="161"/>
        <end position="183"/>
    </location>
</feature>
<keyword evidence="2" id="KW-0812">Transmembrane</keyword>
<feature type="transmembrane region" description="Helical" evidence="2">
    <location>
        <begin position="247"/>
        <end position="272"/>
    </location>
</feature>
<sequence>MDSDDDIPEATVRLTRRVRRRSQAGEGPIPADAGTEAVAGDGADEDSPMVEDRTVVMGRRRRAVDAESDDDVDEDSPMVEDRTVVMGRRRRAVDSESDDDVDEDSPLVEDHTVVMGRRRRGGADDSESDDDLDEHTHMIDDRTVAVERRRRPDLTADEVSVEDRTVAVERRRRTDAPPERAKDDEELYDTVSRPPAAEVEKPPAIYKPRAAPRTPHRPPASPGDIAPTRVIDADRVSVAKAARRRSLYAVAAVSGACVVSAVGLVLLGFSVLL</sequence>
<evidence type="ECO:0000313" key="3">
    <source>
        <dbReference type="EMBL" id="MDQ0646819.1"/>
    </source>
</evidence>
<feature type="region of interest" description="Disordered" evidence="1">
    <location>
        <begin position="1"/>
        <end position="227"/>
    </location>
</feature>
<feature type="compositionally biased region" description="Basic and acidic residues" evidence="1">
    <location>
        <begin position="134"/>
        <end position="154"/>
    </location>
</feature>
<dbReference type="RefSeq" id="WP_307294253.1">
    <property type="nucleotide sequence ID" value="NZ_JAUSXV010000001.1"/>
</dbReference>
<dbReference type="Proteomes" id="UP001244427">
    <property type="component" value="Unassembled WGS sequence"/>
</dbReference>
<feature type="compositionally biased region" description="Acidic residues" evidence="1">
    <location>
        <begin position="124"/>
        <end position="133"/>
    </location>
</feature>
<evidence type="ECO:0000256" key="1">
    <source>
        <dbReference type="SAM" id="MobiDB-lite"/>
    </source>
</evidence>
<keyword evidence="2" id="KW-1133">Transmembrane helix</keyword>
<accession>A0AAW8EV87</accession>
<protein>
    <submittedName>
        <fullName evidence="3">Uncharacterized protein</fullName>
    </submittedName>
</protein>
<dbReference type="EMBL" id="JAUSXV010000001">
    <property type="protein sequence ID" value="MDQ0646819.1"/>
    <property type="molecule type" value="Genomic_DNA"/>
</dbReference>
<name>A0AAW8EV87_9MICO</name>
<feature type="compositionally biased region" description="Acidic residues" evidence="1">
    <location>
        <begin position="95"/>
        <end position="107"/>
    </location>
</feature>
<keyword evidence="4" id="KW-1185">Reference proteome</keyword>
<evidence type="ECO:0000313" key="4">
    <source>
        <dbReference type="Proteomes" id="UP001244427"/>
    </source>
</evidence>